<reference evidence="2" key="1">
    <citation type="journal article" date="2020" name="Stud. Mycol.">
        <title>101 Dothideomycetes genomes: a test case for predicting lifestyles and emergence of pathogens.</title>
        <authorList>
            <person name="Haridas S."/>
            <person name="Albert R."/>
            <person name="Binder M."/>
            <person name="Bloem J."/>
            <person name="Labutti K."/>
            <person name="Salamov A."/>
            <person name="Andreopoulos B."/>
            <person name="Baker S."/>
            <person name="Barry K."/>
            <person name="Bills G."/>
            <person name="Bluhm B."/>
            <person name="Cannon C."/>
            <person name="Castanera R."/>
            <person name="Culley D."/>
            <person name="Daum C."/>
            <person name="Ezra D."/>
            <person name="Gonzalez J."/>
            <person name="Henrissat B."/>
            <person name="Kuo A."/>
            <person name="Liang C."/>
            <person name="Lipzen A."/>
            <person name="Lutzoni F."/>
            <person name="Magnuson J."/>
            <person name="Mondo S."/>
            <person name="Nolan M."/>
            <person name="Ohm R."/>
            <person name="Pangilinan J."/>
            <person name="Park H.-J."/>
            <person name="Ramirez L."/>
            <person name="Alfaro M."/>
            <person name="Sun H."/>
            <person name="Tritt A."/>
            <person name="Yoshinaga Y."/>
            <person name="Zwiers L.-H."/>
            <person name="Turgeon B."/>
            <person name="Goodwin S."/>
            <person name="Spatafora J."/>
            <person name="Crous P."/>
            <person name="Grigoriev I."/>
        </authorList>
    </citation>
    <scope>NUCLEOTIDE SEQUENCE</scope>
    <source>
        <strain evidence="2">CBS 260.36</strain>
    </source>
</reference>
<dbReference type="OrthoDB" id="5422613at2759"/>
<evidence type="ECO:0000256" key="1">
    <source>
        <dbReference type="SAM" id="MobiDB-lite"/>
    </source>
</evidence>
<feature type="region of interest" description="Disordered" evidence="1">
    <location>
        <begin position="139"/>
        <end position="165"/>
    </location>
</feature>
<dbReference type="EMBL" id="ML996081">
    <property type="protein sequence ID" value="KAF2157057.1"/>
    <property type="molecule type" value="Genomic_DNA"/>
</dbReference>
<evidence type="ECO:0000313" key="2">
    <source>
        <dbReference type="EMBL" id="KAF2157057.1"/>
    </source>
</evidence>
<feature type="region of interest" description="Disordered" evidence="1">
    <location>
        <begin position="45"/>
        <end position="64"/>
    </location>
</feature>
<protein>
    <submittedName>
        <fullName evidence="2">Uncharacterized protein</fullName>
    </submittedName>
</protein>
<gene>
    <name evidence="2" type="ORF">K461DRAFT_9926</name>
</gene>
<evidence type="ECO:0000313" key="3">
    <source>
        <dbReference type="Proteomes" id="UP000799439"/>
    </source>
</evidence>
<feature type="compositionally biased region" description="Basic residues" evidence="1">
    <location>
        <begin position="145"/>
        <end position="156"/>
    </location>
</feature>
<keyword evidence="3" id="KW-1185">Reference proteome</keyword>
<comment type="caution">
    <text evidence="2">The sequence shown here is derived from an EMBL/GenBank/DDBJ whole genome shotgun (WGS) entry which is preliminary data.</text>
</comment>
<accession>A0A9P4J807</accession>
<name>A0A9P4J807_9PEZI</name>
<sequence>MDKHGSDRMNLVLTAPDHLMRATLIALFNDRVQFKTAAEYLQKIGHGVSHPGPPTTTGAKRKAQNDIKMCVQCQEPLSDEDNKDSNPCRHHNVNSCRMRIPRCGGIGMRTVWVSQKNKKTQKNIQTAFYGRDCDKDGTHPGCTRGQHKAVGVRRGRYPPTGHHTT</sequence>
<dbReference type="AlphaFoldDB" id="A0A9P4J807"/>
<organism evidence="2 3">
    <name type="scientific">Myriangium duriaei CBS 260.36</name>
    <dbReference type="NCBI Taxonomy" id="1168546"/>
    <lineage>
        <taxon>Eukaryota</taxon>
        <taxon>Fungi</taxon>
        <taxon>Dikarya</taxon>
        <taxon>Ascomycota</taxon>
        <taxon>Pezizomycotina</taxon>
        <taxon>Dothideomycetes</taxon>
        <taxon>Dothideomycetidae</taxon>
        <taxon>Myriangiales</taxon>
        <taxon>Myriangiaceae</taxon>
        <taxon>Myriangium</taxon>
    </lineage>
</organism>
<proteinExistence type="predicted"/>
<dbReference type="Proteomes" id="UP000799439">
    <property type="component" value="Unassembled WGS sequence"/>
</dbReference>